<evidence type="ECO:0000313" key="3">
    <source>
        <dbReference type="Proteomes" id="UP000029736"/>
    </source>
</evidence>
<keyword evidence="3" id="KW-1185">Reference proteome</keyword>
<comment type="caution">
    <text evidence="2">The sequence shown here is derived from an EMBL/GenBank/DDBJ whole genome shotgun (WGS) entry which is preliminary data.</text>
</comment>
<evidence type="ECO:0000256" key="1">
    <source>
        <dbReference type="SAM" id="SignalP"/>
    </source>
</evidence>
<name>A0A098S6C6_9BACT</name>
<gene>
    <name evidence="2" type="ORF">IX84_13885</name>
</gene>
<evidence type="ECO:0008006" key="4">
    <source>
        <dbReference type="Google" id="ProtNLM"/>
    </source>
</evidence>
<dbReference type="OrthoDB" id="10007631at2"/>
<dbReference type="AlphaFoldDB" id="A0A098S6C6"/>
<sequence>MKKQLLALSFALAFGLTLTAQSADQNPRAQLAYKAYQTENPTDHANTMGVTMDQTYEAYDPILIKEARRQERRDFRRQLRLERARRPQFIAPRRPWGWNRW</sequence>
<feature type="signal peptide" evidence="1">
    <location>
        <begin position="1"/>
        <end position="22"/>
    </location>
</feature>
<organism evidence="2 3">
    <name type="scientific">Phaeodactylibacter xiamenensis</name>
    <dbReference type="NCBI Taxonomy" id="1524460"/>
    <lineage>
        <taxon>Bacteria</taxon>
        <taxon>Pseudomonadati</taxon>
        <taxon>Bacteroidota</taxon>
        <taxon>Saprospiria</taxon>
        <taxon>Saprospirales</taxon>
        <taxon>Haliscomenobacteraceae</taxon>
        <taxon>Phaeodactylibacter</taxon>
    </lineage>
</organism>
<keyword evidence="1" id="KW-0732">Signal</keyword>
<proteinExistence type="predicted"/>
<dbReference type="RefSeq" id="WP_044221387.1">
    <property type="nucleotide sequence ID" value="NZ_JBKAGJ010000020.1"/>
</dbReference>
<protein>
    <recommendedName>
        <fullName evidence="4">DUF4148 domain-containing protein</fullName>
    </recommendedName>
</protein>
<reference evidence="2 3" key="1">
    <citation type="journal article" date="2014" name="Int. J. Syst. Evol. Microbiol.">
        <title>Phaeodactylibacter xiamenensis gen. nov., sp. nov., a member of the family Saprospiraceae isolated from the marine alga Phaeodactylum tricornutum.</title>
        <authorList>
            <person name="Chen Z.Jr."/>
            <person name="Lei X."/>
            <person name="Lai Q."/>
            <person name="Li Y."/>
            <person name="Zhang B."/>
            <person name="Zhang J."/>
            <person name="Zhang H."/>
            <person name="Yang L."/>
            <person name="Zheng W."/>
            <person name="Tian Y."/>
            <person name="Yu Z."/>
            <person name="Xu H.Jr."/>
            <person name="Zheng T."/>
        </authorList>
    </citation>
    <scope>NUCLEOTIDE SEQUENCE [LARGE SCALE GENOMIC DNA]</scope>
    <source>
        <strain evidence="2 3">KD52</strain>
    </source>
</reference>
<dbReference type="EMBL" id="JPOS01000034">
    <property type="protein sequence ID" value="KGE87631.1"/>
    <property type="molecule type" value="Genomic_DNA"/>
</dbReference>
<accession>A0A098S6C6</accession>
<feature type="chain" id="PRO_5001947927" description="DUF4148 domain-containing protein" evidence="1">
    <location>
        <begin position="23"/>
        <end position="101"/>
    </location>
</feature>
<dbReference type="Proteomes" id="UP000029736">
    <property type="component" value="Unassembled WGS sequence"/>
</dbReference>
<evidence type="ECO:0000313" key="2">
    <source>
        <dbReference type="EMBL" id="KGE87631.1"/>
    </source>
</evidence>
<dbReference type="STRING" id="1524460.IX84_13885"/>